<dbReference type="EMBL" id="JACJHX010000024">
    <property type="protein sequence ID" value="MBA9029052.1"/>
    <property type="molecule type" value="Genomic_DNA"/>
</dbReference>
<dbReference type="Proteomes" id="UP000626697">
    <property type="component" value="Unassembled WGS sequence"/>
</dbReference>
<evidence type="ECO:0000313" key="4">
    <source>
        <dbReference type="Proteomes" id="UP000626697"/>
    </source>
</evidence>
<protein>
    <submittedName>
        <fullName evidence="3">Heme/copper-type cytochrome/quinol oxidase subunit 2</fullName>
    </submittedName>
</protein>
<gene>
    <name evidence="3" type="ORF">HNP81_004374</name>
</gene>
<keyword evidence="2" id="KW-0472">Membrane</keyword>
<reference evidence="3 4" key="1">
    <citation type="submission" date="2020-08" db="EMBL/GenBank/DDBJ databases">
        <title>Genomic Encyclopedia of Type Strains, Phase IV (KMG-IV): sequencing the most valuable type-strain genomes for metagenomic binning, comparative biology and taxonomic classification.</title>
        <authorList>
            <person name="Goeker M."/>
        </authorList>
    </citation>
    <scope>NUCLEOTIDE SEQUENCE [LARGE SCALE GENOMIC DNA]</scope>
    <source>
        <strain evidence="3 4">DSM 105481</strain>
    </source>
</reference>
<keyword evidence="2" id="KW-1133">Transmembrane helix</keyword>
<dbReference type="RefSeq" id="WP_182503930.1">
    <property type="nucleotide sequence ID" value="NZ_JACJHX010000024.1"/>
</dbReference>
<keyword evidence="2" id="KW-0812">Transmembrane</keyword>
<comment type="caution">
    <text evidence="3">The sequence shown here is derived from an EMBL/GenBank/DDBJ whole genome shotgun (WGS) entry which is preliminary data.</text>
</comment>
<feature type="region of interest" description="Disordered" evidence="1">
    <location>
        <begin position="30"/>
        <end position="52"/>
    </location>
</feature>
<evidence type="ECO:0000256" key="2">
    <source>
        <dbReference type="SAM" id="Phobius"/>
    </source>
</evidence>
<sequence length="52" mass="5733">MTAFIIISIIIVLVILALSVFTINKGYDYKHTIDPSPHPDESGADKTSDDKQ</sequence>
<evidence type="ECO:0000313" key="3">
    <source>
        <dbReference type="EMBL" id="MBA9029052.1"/>
    </source>
</evidence>
<name>A0ABR6CXJ3_9BACI</name>
<organism evidence="3 4">
    <name type="scientific">Peribacillus huizhouensis</name>
    <dbReference type="NCBI Taxonomy" id="1501239"/>
    <lineage>
        <taxon>Bacteria</taxon>
        <taxon>Bacillati</taxon>
        <taxon>Bacillota</taxon>
        <taxon>Bacilli</taxon>
        <taxon>Bacillales</taxon>
        <taxon>Bacillaceae</taxon>
        <taxon>Peribacillus</taxon>
    </lineage>
</organism>
<dbReference type="NCBIfam" id="NF033232">
    <property type="entry name" value="small_YtzI"/>
    <property type="match status" value="1"/>
</dbReference>
<feature type="transmembrane region" description="Helical" evidence="2">
    <location>
        <begin position="6"/>
        <end position="23"/>
    </location>
</feature>
<keyword evidence="4" id="KW-1185">Reference proteome</keyword>
<dbReference type="InterPro" id="IPR047753">
    <property type="entry name" value="YtzI-like"/>
</dbReference>
<evidence type="ECO:0000256" key="1">
    <source>
        <dbReference type="SAM" id="MobiDB-lite"/>
    </source>
</evidence>
<accession>A0ABR6CXJ3</accession>
<proteinExistence type="predicted"/>